<dbReference type="InterPro" id="IPR025402">
    <property type="entry name" value="DMP19_C"/>
</dbReference>
<organism evidence="2 3">
    <name type="scientific">Paenibacillus faecis</name>
    <dbReference type="NCBI Taxonomy" id="862114"/>
    <lineage>
        <taxon>Bacteria</taxon>
        <taxon>Bacillati</taxon>
        <taxon>Bacillota</taxon>
        <taxon>Bacilli</taxon>
        <taxon>Bacillales</taxon>
        <taxon>Paenibacillaceae</taxon>
        <taxon>Paenibacillus</taxon>
    </lineage>
</organism>
<dbReference type="EMBL" id="VSDO01000002">
    <property type="protein sequence ID" value="TYA13466.1"/>
    <property type="molecule type" value="Genomic_DNA"/>
</dbReference>
<comment type="caution">
    <text evidence="2">The sequence shown here is derived from an EMBL/GenBank/DDBJ whole genome shotgun (WGS) entry which is preliminary data.</text>
</comment>
<protein>
    <submittedName>
        <fullName evidence="2">DUF4375 domain-containing protein</fullName>
    </submittedName>
</protein>
<dbReference type="Gene3D" id="1.20.1420.60">
    <property type="match status" value="1"/>
</dbReference>
<dbReference type="Proteomes" id="UP000325218">
    <property type="component" value="Unassembled WGS sequence"/>
</dbReference>
<evidence type="ECO:0000259" key="1">
    <source>
        <dbReference type="Pfam" id="PF14300"/>
    </source>
</evidence>
<proteinExistence type="predicted"/>
<evidence type="ECO:0000313" key="2">
    <source>
        <dbReference type="EMBL" id="TYA13466.1"/>
    </source>
</evidence>
<gene>
    <name evidence="2" type="ORF">FRY98_12490</name>
</gene>
<dbReference type="AlphaFoldDB" id="A0A5D0CU16"/>
<accession>A0A5D0CU16</accession>
<dbReference type="Pfam" id="PF14300">
    <property type="entry name" value="DMP19"/>
    <property type="match status" value="1"/>
</dbReference>
<name>A0A5D0CU16_9BACL</name>
<dbReference type="RefSeq" id="WP_148452169.1">
    <property type="nucleotide sequence ID" value="NZ_VSDO01000002.1"/>
</dbReference>
<dbReference type="OrthoDB" id="2613291at2"/>
<reference evidence="2 3" key="1">
    <citation type="submission" date="2019-08" db="EMBL/GenBank/DDBJ databases">
        <title>Genome sequencing of Paenibacillus faecis DSM 23593(T).</title>
        <authorList>
            <person name="Kook J.-K."/>
            <person name="Park S.-N."/>
            <person name="Lim Y.K."/>
        </authorList>
    </citation>
    <scope>NUCLEOTIDE SEQUENCE [LARGE SCALE GENOMIC DNA]</scope>
    <source>
        <strain evidence="2 3">DSM 23593</strain>
    </source>
</reference>
<sequence length="149" mass="17191">MSEPDLNDAWYDYAGAFVDKKNASTLRWQALTSDEQEIAALWLLEADMYNGGFIQFFCNWGEEAYLHARRALQTIGAERALELIASGYACIARLEHDDRLTELWDIPKFLTEEEGARLDELDQRFWEDPDRIAETAHRYYAVKLGIPAP</sequence>
<keyword evidence="3" id="KW-1185">Reference proteome</keyword>
<evidence type="ECO:0000313" key="3">
    <source>
        <dbReference type="Proteomes" id="UP000325218"/>
    </source>
</evidence>
<feature type="domain" description="DNA mimic protein DMP19 C-terminal" evidence="1">
    <location>
        <begin position="30"/>
        <end position="139"/>
    </location>
</feature>